<feature type="compositionally biased region" description="Basic and acidic residues" evidence="1">
    <location>
        <begin position="1"/>
        <end position="12"/>
    </location>
</feature>
<accession>A0A1X6PH29</accession>
<proteinExistence type="predicted"/>
<evidence type="ECO:0000313" key="3">
    <source>
        <dbReference type="Proteomes" id="UP000218209"/>
    </source>
</evidence>
<gene>
    <name evidence="2" type="ORF">BU14_0066s0046</name>
</gene>
<feature type="compositionally biased region" description="Basic and acidic residues" evidence="1">
    <location>
        <begin position="39"/>
        <end position="62"/>
    </location>
</feature>
<sequence>MQQAHGKLEGKDSPGGGFHSGRVVVKGGRYESTSTVNHVESRAASKAEARLRPRQEVPLDRT</sequence>
<reference evidence="2 3" key="1">
    <citation type="submission" date="2017-03" db="EMBL/GenBank/DDBJ databases">
        <title>WGS assembly of Porphyra umbilicalis.</title>
        <authorList>
            <person name="Brawley S.H."/>
            <person name="Blouin N.A."/>
            <person name="Ficko-Blean E."/>
            <person name="Wheeler G.L."/>
            <person name="Lohr M."/>
            <person name="Goodson H.V."/>
            <person name="Jenkins J.W."/>
            <person name="Blaby-Haas C.E."/>
            <person name="Helliwell K.E."/>
            <person name="Chan C."/>
            <person name="Marriage T."/>
            <person name="Bhattacharya D."/>
            <person name="Klein A.S."/>
            <person name="Badis Y."/>
            <person name="Brodie J."/>
            <person name="Cao Y."/>
            <person name="Collen J."/>
            <person name="Dittami S.M."/>
            <person name="Gachon C.M."/>
            <person name="Green B.R."/>
            <person name="Karpowicz S."/>
            <person name="Kim J.W."/>
            <person name="Kudahl U."/>
            <person name="Lin S."/>
            <person name="Michel G."/>
            <person name="Mittag M."/>
            <person name="Olson B.J."/>
            <person name="Pangilinan J."/>
            <person name="Peng Y."/>
            <person name="Qiu H."/>
            <person name="Shu S."/>
            <person name="Singer J.T."/>
            <person name="Smith A.G."/>
            <person name="Sprecher B.N."/>
            <person name="Wagner V."/>
            <person name="Wang W."/>
            <person name="Wang Z.-Y."/>
            <person name="Yan J."/>
            <person name="Yarish C."/>
            <person name="Zoeuner-Riek S."/>
            <person name="Zhuang Y."/>
            <person name="Zou Y."/>
            <person name="Lindquist E.A."/>
            <person name="Grimwood J."/>
            <person name="Barry K."/>
            <person name="Rokhsar D.S."/>
            <person name="Schmutz J."/>
            <person name="Stiller J.W."/>
            <person name="Grossman A.R."/>
            <person name="Prochnik S.E."/>
        </authorList>
    </citation>
    <scope>NUCLEOTIDE SEQUENCE [LARGE SCALE GENOMIC DNA]</scope>
    <source>
        <strain evidence="2">4086291</strain>
    </source>
</reference>
<evidence type="ECO:0000313" key="2">
    <source>
        <dbReference type="EMBL" id="OSX79993.1"/>
    </source>
</evidence>
<protein>
    <submittedName>
        <fullName evidence="2">Uncharacterized protein</fullName>
    </submittedName>
</protein>
<keyword evidence="3" id="KW-1185">Reference proteome</keyword>
<dbReference type="Proteomes" id="UP000218209">
    <property type="component" value="Unassembled WGS sequence"/>
</dbReference>
<name>A0A1X6PH29_PORUM</name>
<evidence type="ECO:0000256" key="1">
    <source>
        <dbReference type="SAM" id="MobiDB-lite"/>
    </source>
</evidence>
<dbReference type="AlphaFoldDB" id="A0A1X6PH29"/>
<dbReference type="EMBL" id="KV918783">
    <property type="protein sequence ID" value="OSX79993.1"/>
    <property type="molecule type" value="Genomic_DNA"/>
</dbReference>
<feature type="region of interest" description="Disordered" evidence="1">
    <location>
        <begin position="1"/>
        <end position="62"/>
    </location>
</feature>
<organism evidence="2 3">
    <name type="scientific">Porphyra umbilicalis</name>
    <name type="common">Purple laver</name>
    <name type="synonym">Red alga</name>
    <dbReference type="NCBI Taxonomy" id="2786"/>
    <lineage>
        <taxon>Eukaryota</taxon>
        <taxon>Rhodophyta</taxon>
        <taxon>Bangiophyceae</taxon>
        <taxon>Bangiales</taxon>
        <taxon>Bangiaceae</taxon>
        <taxon>Porphyra</taxon>
    </lineage>
</organism>